<dbReference type="EMBL" id="CM044701">
    <property type="protein sequence ID" value="KAI5681100.1"/>
    <property type="molecule type" value="Genomic_DNA"/>
</dbReference>
<comment type="caution">
    <text evidence="1">The sequence shown here is derived from an EMBL/GenBank/DDBJ whole genome shotgun (WGS) entry which is preliminary data.</text>
</comment>
<protein>
    <submittedName>
        <fullName evidence="1">Uncharacterized protein</fullName>
    </submittedName>
</protein>
<gene>
    <name evidence="1" type="ORF">M9H77_02327</name>
</gene>
<evidence type="ECO:0000313" key="2">
    <source>
        <dbReference type="Proteomes" id="UP001060085"/>
    </source>
</evidence>
<dbReference type="Proteomes" id="UP001060085">
    <property type="component" value="Linkage Group LG01"/>
</dbReference>
<evidence type="ECO:0000313" key="1">
    <source>
        <dbReference type="EMBL" id="KAI5681100.1"/>
    </source>
</evidence>
<proteinExistence type="predicted"/>
<accession>A0ACC0C890</accession>
<name>A0ACC0C890_CATRO</name>
<reference evidence="2" key="1">
    <citation type="journal article" date="2023" name="Nat. Plants">
        <title>Single-cell RNA sequencing provides a high-resolution roadmap for understanding the multicellular compartmentation of specialized metabolism.</title>
        <authorList>
            <person name="Sun S."/>
            <person name="Shen X."/>
            <person name="Li Y."/>
            <person name="Li Y."/>
            <person name="Wang S."/>
            <person name="Li R."/>
            <person name="Zhang H."/>
            <person name="Shen G."/>
            <person name="Guo B."/>
            <person name="Wei J."/>
            <person name="Xu J."/>
            <person name="St-Pierre B."/>
            <person name="Chen S."/>
            <person name="Sun C."/>
        </authorList>
    </citation>
    <scope>NUCLEOTIDE SEQUENCE [LARGE SCALE GENOMIC DNA]</scope>
</reference>
<keyword evidence="2" id="KW-1185">Reference proteome</keyword>
<organism evidence="1 2">
    <name type="scientific">Catharanthus roseus</name>
    <name type="common">Madagascar periwinkle</name>
    <name type="synonym">Vinca rosea</name>
    <dbReference type="NCBI Taxonomy" id="4058"/>
    <lineage>
        <taxon>Eukaryota</taxon>
        <taxon>Viridiplantae</taxon>
        <taxon>Streptophyta</taxon>
        <taxon>Embryophyta</taxon>
        <taxon>Tracheophyta</taxon>
        <taxon>Spermatophyta</taxon>
        <taxon>Magnoliopsida</taxon>
        <taxon>eudicotyledons</taxon>
        <taxon>Gunneridae</taxon>
        <taxon>Pentapetalae</taxon>
        <taxon>asterids</taxon>
        <taxon>lamiids</taxon>
        <taxon>Gentianales</taxon>
        <taxon>Apocynaceae</taxon>
        <taxon>Rauvolfioideae</taxon>
        <taxon>Vinceae</taxon>
        <taxon>Catharanthinae</taxon>
        <taxon>Catharanthus</taxon>
    </lineage>
</organism>
<sequence>MDAPDSCFDRITNRQRNKIQTLDCVFITLIDVNWEPLAIIVGLDALGRGLALGIVKFEVFSRALDELPTLVVESGSASFIRRTTFDFVYRSTDDSHSVQNILNSLGMRLTSKITRNILKNSKSPAKLMRTVGLAAQCVVLQAHVAFSVCDIHSDAAHVACNFNESGIKKTLASRAQKPSSIPSLVLPLQFTTNIRQTEYGEKTRENGGGMAALIWQRVYFVLVNTDCYHSS</sequence>